<evidence type="ECO:0000313" key="2">
    <source>
        <dbReference type="Proteomes" id="UP000751614"/>
    </source>
</evidence>
<organism evidence="1 2">
    <name type="scientific">Flagellimonas algicola</name>
    <dbReference type="NCBI Taxonomy" id="2583815"/>
    <lineage>
        <taxon>Bacteria</taxon>
        <taxon>Pseudomonadati</taxon>
        <taxon>Bacteroidota</taxon>
        <taxon>Flavobacteriia</taxon>
        <taxon>Flavobacteriales</taxon>
        <taxon>Flavobacteriaceae</taxon>
        <taxon>Flagellimonas</taxon>
    </lineage>
</organism>
<comment type="caution">
    <text evidence="1">The sequence shown here is derived from an EMBL/GenBank/DDBJ whole genome shotgun (WGS) entry which is preliminary data.</text>
</comment>
<dbReference type="EMBL" id="VCNI01000003">
    <property type="protein sequence ID" value="TMU50839.1"/>
    <property type="molecule type" value="Genomic_DNA"/>
</dbReference>
<accession>A0ABY2WGY4</accession>
<reference evidence="1 2" key="1">
    <citation type="submission" date="2019-05" db="EMBL/GenBank/DDBJ databases">
        <title>Flagellimonas sp. AsT0115, sp. nov., isolated from a marine red algae, Asparagopsis taxiformis.</title>
        <authorList>
            <person name="Kim J."/>
            <person name="Jeong S.E."/>
            <person name="Jeon C.O."/>
        </authorList>
    </citation>
    <scope>NUCLEOTIDE SEQUENCE [LARGE SCALE GENOMIC DNA]</scope>
    <source>
        <strain evidence="1 2">AsT0115</strain>
    </source>
</reference>
<dbReference type="NCBIfam" id="TIGR04131">
    <property type="entry name" value="Bac_Flav_CTERM"/>
    <property type="match status" value="1"/>
</dbReference>
<gene>
    <name evidence="1" type="ORF">FGG15_16555</name>
</gene>
<dbReference type="Proteomes" id="UP000751614">
    <property type="component" value="Unassembled WGS sequence"/>
</dbReference>
<proteinExistence type="predicted"/>
<protein>
    <submittedName>
        <fullName evidence="1">Gliding motility-associated C-terminal domain-containing protein</fullName>
    </submittedName>
</protein>
<name>A0ABY2WGY4_9FLAO</name>
<dbReference type="Pfam" id="PF13585">
    <property type="entry name" value="CHU_C"/>
    <property type="match status" value="1"/>
</dbReference>
<dbReference type="InterPro" id="IPR026341">
    <property type="entry name" value="T9SS_type_B"/>
</dbReference>
<keyword evidence="2" id="KW-1185">Reference proteome</keyword>
<sequence>MLVPTLFWGQAAFHNFGNLQFHGTSSVGFHLDVINDGTFDKNSGLTGFYSGNLLTVSGSSSPIFQDIEIVTDNGLLLETWLGVTGNVNFVVGDVLTSKSNSASYLNFIDDSFYMGSGNLTHINGYAGAANKETITFPVGDGEFFRYLTLSSSAVNTLAKCAYYPEDPNDSALLSQQFPTDSKASEDLQVSTLEFWRLEGDRPSVVTLTWDTNSAVELLAETVENLLVVGWNKTSNQWERLGNTTVSGNMQAGSISSETFVPNDYEIITLGGTDDLLEPFTVLELDNYFMTPNDDGVNDFLLIDGIENVPNNVLNIYNRYGVLVYSKLNYANEFDGKSNRNGVISKASGLSAGVYFYILTVTDNKEKYQGYLYISQ</sequence>
<dbReference type="RefSeq" id="WP_138838397.1">
    <property type="nucleotide sequence ID" value="NZ_VCNI01000003.1"/>
</dbReference>
<evidence type="ECO:0000313" key="1">
    <source>
        <dbReference type="EMBL" id="TMU50839.1"/>
    </source>
</evidence>